<name>A0A7R9Q5S4_9ACAR</name>
<evidence type="ECO:0000256" key="12">
    <source>
        <dbReference type="SAM" id="Coils"/>
    </source>
</evidence>
<evidence type="ECO:0000256" key="2">
    <source>
        <dbReference type="ARBA" id="ARBA00007891"/>
    </source>
</evidence>
<keyword evidence="10" id="KW-0472">Membrane</keyword>
<dbReference type="OrthoDB" id="4506189at2759"/>
<evidence type="ECO:0000256" key="5">
    <source>
        <dbReference type="ARBA" id="ARBA00022692"/>
    </source>
</evidence>
<keyword evidence="14" id="KW-1185">Reference proteome</keyword>
<evidence type="ECO:0000256" key="10">
    <source>
        <dbReference type="ARBA" id="ARBA00023136"/>
    </source>
</evidence>
<reference evidence="13" key="1">
    <citation type="submission" date="2020-11" db="EMBL/GenBank/DDBJ databases">
        <authorList>
            <person name="Tran Van P."/>
        </authorList>
    </citation>
    <scope>NUCLEOTIDE SEQUENCE</scope>
</reference>
<evidence type="ECO:0000256" key="6">
    <source>
        <dbReference type="ARBA" id="ARBA00022824"/>
    </source>
</evidence>
<dbReference type="EMBL" id="CAJPIZ010011418">
    <property type="protein sequence ID" value="CAG2113140.1"/>
    <property type="molecule type" value="Genomic_DNA"/>
</dbReference>
<gene>
    <name evidence="13" type="ORF">OSB1V03_LOCUS13112</name>
</gene>
<comment type="subcellular location">
    <subcellularLocation>
        <location evidence="1">Endoplasmic reticulum membrane</location>
        <topology evidence="1">Single-pass type IV membrane protein</topology>
    </subcellularLocation>
</comment>
<evidence type="ECO:0000256" key="1">
    <source>
        <dbReference type="ARBA" id="ARBA00004163"/>
    </source>
</evidence>
<evidence type="ECO:0000256" key="7">
    <source>
        <dbReference type="ARBA" id="ARBA00022892"/>
    </source>
</evidence>
<dbReference type="Proteomes" id="UP000759131">
    <property type="component" value="Unassembled WGS sequence"/>
</dbReference>
<dbReference type="GO" id="GO:0005484">
    <property type="term" value="F:SNAP receptor activity"/>
    <property type="evidence" value="ECO:0007669"/>
    <property type="project" value="TreeGrafter"/>
</dbReference>
<dbReference type="GO" id="GO:0005789">
    <property type="term" value="C:endoplasmic reticulum membrane"/>
    <property type="evidence" value="ECO:0007669"/>
    <property type="project" value="UniProtKB-SubCell"/>
</dbReference>
<dbReference type="PANTHER" id="PTHR13050:SF7">
    <property type="entry name" value="VESICLE TRANSPORT PROTEIN USE1"/>
    <property type="match status" value="1"/>
</dbReference>
<feature type="non-terminal residue" evidence="13">
    <location>
        <position position="1"/>
    </location>
</feature>
<evidence type="ECO:0000256" key="4">
    <source>
        <dbReference type="ARBA" id="ARBA00022448"/>
    </source>
</evidence>
<keyword evidence="5" id="KW-0812">Transmembrane</keyword>
<comment type="similarity">
    <text evidence="2">Belongs to the USE1 family.</text>
</comment>
<dbReference type="GO" id="GO:0015031">
    <property type="term" value="P:protein transport"/>
    <property type="evidence" value="ECO:0007669"/>
    <property type="project" value="UniProtKB-KW"/>
</dbReference>
<keyword evidence="12" id="KW-0175">Coiled coil</keyword>
<keyword evidence="7" id="KW-0931">ER-Golgi transport</keyword>
<feature type="coiled-coil region" evidence="12">
    <location>
        <begin position="33"/>
        <end position="60"/>
    </location>
</feature>
<dbReference type="GO" id="GO:0031201">
    <property type="term" value="C:SNARE complex"/>
    <property type="evidence" value="ECO:0007669"/>
    <property type="project" value="TreeGrafter"/>
</dbReference>
<protein>
    <recommendedName>
        <fullName evidence="3">Vesicle transport protein USE1</fullName>
    </recommendedName>
    <alternativeName>
        <fullName evidence="11">USE1-like protein</fullName>
    </alternativeName>
</protein>
<dbReference type="PANTHER" id="PTHR13050">
    <property type="entry name" value="USE1-LIKE PROTEIN"/>
    <property type="match status" value="1"/>
</dbReference>
<evidence type="ECO:0000256" key="9">
    <source>
        <dbReference type="ARBA" id="ARBA00022989"/>
    </source>
</evidence>
<dbReference type="EMBL" id="OC865993">
    <property type="protein sequence ID" value="CAD7632710.1"/>
    <property type="molecule type" value="Genomic_DNA"/>
</dbReference>
<keyword evidence="6" id="KW-0256">Endoplasmic reticulum</keyword>
<evidence type="ECO:0000313" key="14">
    <source>
        <dbReference type="Proteomes" id="UP000759131"/>
    </source>
</evidence>
<organism evidence="13">
    <name type="scientific">Medioppia subpectinata</name>
    <dbReference type="NCBI Taxonomy" id="1979941"/>
    <lineage>
        <taxon>Eukaryota</taxon>
        <taxon>Metazoa</taxon>
        <taxon>Ecdysozoa</taxon>
        <taxon>Arthropoda</taxon>
        <taxon>Chelicerata</taxon>
        <taxon>Arachnida</taxon>
        <taxon>Acari</taxon>
        <taxon>Acariformes</taxon>
        <taxon>Sarcoptiformes</taxon>
        <taxon>Oribatida</taxon>
        <taxon>Brachypylina</taxon>
        <taxon>Oppioidea</taxon>
        <taxon>Oppiidae</taxon>
        <taxon>Medioppia</taxon>
    </lineage>
</organism>
<keyword evidence="4" id="KW-0813">Transport</keyword>
<dbReference type="GO" id="GO:0006890">
    <property type="term" value="P:retrograde vesicle-mediated transport, Golgi to endoplasmic reticulum"/>
    <property type="evidence" value="ECO:0007669"/>
    <property type="project" value="TreeGrafter"/>
</dbReference>
<accession>A0A7R9Q5S4</accession>
<evidence type="ECO:0000256" key="3">
    <source>
        <dbReference type="ARBA" id="ARBA00015843"/>
    </source>
</evidence>
<evidence type="ECO:0000256" key="8">
    <source>
        <dbReference type="ARBA" id="ARBA00022927"/>
    </source>
</evidence>
<keyword evidence="8" id="KW-0653">Protein transport</keyword>
<evidence type="ECO:0000313" key="13">
    <source>
        <dbReference type="EMBL" id="CAD7632710.1"/>
    </source>
</evidence>
<evidence type="ECO:0000256" key="11">
    <source>
        <dbReference type="ARBA" id="ARBA00032711"/>
    </source>
</evidence>
<sequence length="243" mass="28530">MSMKCKPEIDFKRLLNKCQQMVENDMKDKNHNNWRLERYIQALNQRLKQLKELNVCQVNETNLANYSKKVHFLNQLIESQQLMTSSDRLMATQILSPICVNQSNALKSDKTKEIHLNVKTRAENDIRSELFFSGKESNDLRKRETKQESNSTDDFDTVVKYQNSIQERVAKEMLELTHNLKHNVSLSNEIIKKDTESLDRSAGLAQKNTDSLKTNTDKIGDFVRRSCQYWLWIMLFIVSFTFL</sequence>
<dbReference type="Pfam" id="PF09753">
    <property type="entry name" value="Use1"/>
    <property type="match status" value="1"/>
</dbReference>
<proteinExistence type="inferred from homology"/>
<dbReference type="InterPro" id="IPR019150">
    <property type="entry name" value="Vesicle_transport_protein_Use1"/>
</dbReference>
<keyword evidence="9" id="KW-1133">Transmembrane helix</keyword>
<dbReference type="AlphaFoldDB" id="A0A7R9Q5S4"/>